<keyword evidence="2" id="KW-1185">Reference proteome</keyword>
<accession>A0AAD6YDA4</accession>
<dbReference type="EMBL" id="JARJCW010000022">
    <property type="protein sequence ID" value="KAJ7213040.1"/>
    <property type="molecule type" value="Genomic_DNA"/>
</dbReference>
<protein>
    <submittedName>
        <fullName evidence="1">Uncharacterized protein</fullName>
    </submittedName>
</protein>
<evidence type="ECO:0000313" key="1">
    <source>
        <dbReference type="EMBL" id="KAJ7213040.1"/>
    </source>
</evidence>
<comment type="caution">
    <text evidence="1">The sequence shown here is derived from an EMBL/GenBank/DDBJ whole genome shotgun (WGS) entry which is preliminary data.</text>
</comment>
<organism evidence="1 2">
    <name type="scientific">Mycena pura</name>
    <dbReference type="NCBI Taxonomy" id="153505"/>
    <lineage>
        <taxon>Eukaryota</taxon>
        <taxon>Fungi</taxon>
        <taxon>Dikarya</taxon>
        <taxon>Basidiomycota</taxon>
        <taxon>Agaricomycotina</taxon>
        <taxon>Agaricomycetes</taxon>
        <taxon>Agaricomycetidae</taxon>
        <taxon>Agaricales</taxon>
        <taxon>Marasmiineae</taxon>
        <taxon>Mycenaceae</taxon>
        <taxon>Mycena</taxon>
    </lineage>
</organism>
<dbReference type="AlphaFoldDB" id="A0AAD6YDA4"/>
<gene>
    <name evidence="1" type="ORF">GGX14DRAFT_361347</name>
</gene>
<name>A0AAD6YDA4_9AGAR</name>
<proteinExistence type="predicted"/>
<dbReference type="Proteomes" id="UP001219525">
    <property type="component" value="Unassembled WGS sequence"/>
</dbReference>
<reference evidence="1" key="1">
    <citation type="submission" date="2023-03" db="EMBL/GenBank/DDBJ databases">
        <title>Massive genome expansion in bonnet fungi (Mycena s.s.) driven by repeated elements and novel gene families across ecological guilds.</title>
        <authorList>
            <consortium name="Lawrence Berkeley National Laboratory"/>
            <person name="Harder C.B."/>
            <person name="Miyauchi S."/>
            <person name="Viragh M."/>
            <person name="Kuo A."/>
            <person name="Thoen E."/>
            <person name="Andreopoulos B."/>
            <person name="Lu D."/>
            <person name="Skrede I."/>
            <person name="Drula E."/>
            <person name="Henrissat B."/>
            <person name="Morin E."/>
            <person name="Kohler A."/>
            <person name="Barry K."/>
            <person name="LaButti K."/>
            <person name="Morin E."/>
            <person name="Salamov A."/>
            <person name="Lipzen A."/>
            <person name="Mereny Z."/>
            <person name="Hegedus B."/>
            <person name="Baldrian P."/>
            <person name="Stursova M."/>
            <person name="Weitz H."/>
            <person name="Taylor A."/>
            <person name="Grigoriev I.V."/>
            <person name="Nagy L.G."/>
            <person name="Martin F."/>
            <person name="Kauserud H."/>
        </authorList>
    </citation>
    <scope>NUCLEOTIDE SEQUENCE</scope>
    <source>
        <strain evidence="1">9144</strain>
    </source>
</reference>
<evidence type="ECO:0000313" key="2">
    <source>
        <dbReference type="Proteomes" id="UP001219525"/>
    </source>
</evidence>
<sequence length="294" mass="33248">MLVSSPLNRPLATLPYELEREIFELTAHAHPGFAPQLALVCRYVQTWVEAVIYETIVLGQPDAKQTLFWRTFAARAPAFFAKNIRALHLATGVSYPRARALLTVCTDLVALTWWVENSYRSRAELLNILSEPGPLSSLRYLSITVATLWPRAGNFAHPLFARLTHLELVNPPAWFDWTPLLAPNVLPCLTHLALSELGPAQAVSALDSTFFREALASDAPGPRLEMLIAVSQNDCFLCSLKDERAVLEDARFVCLPSYHYPWGLSEYWDAVARREVQFWTRRESEKPVFQKLDV</sequence>